<dbReference type="PANTHER" id="PTHR43179">
    <property type="entry name" value="RHAMNOSYLTRANSFERASE WBBL"/>
    <property type="match status" value="1"/>
</dbReference>
<comment type="caution">
    <text evidence="4">The sequence shown here is derived from an EMBL/GenBank/DDBJ whole genome shotgun (WGS) entry which is preliminary data.</text>
</comment>
<organism evidence="4 5">
    <name type="scientific">Spiribacter pallidus</name>
    <dbReference type="NCBI Taxonomy" id="1987936"/>
    <lineage>
        <taxon>Bacteria</taxon>
        <taxon>Pseudomonadati</taxon>
        <taxon>Pseudomonadota</taxon>
        <taxon>Gammaproteobacteria</taxon>
        <taxon>Chromatiales</taxon>
        <taxon>Ectothiorhodospiraceae</taxon>
        <taxon>Spiribacter</taxon>
    </lineage>
</organism>
<dbReference type="PANTHER" id="PTHR43179:SF12">
    <property type="entry name" value="GALACTOFURANOSYLTRANSFERASE GLFT2"/>
    <property type="match status" value="1"/>
</dbReference>
<keyword evidence="2" id="KW-0328">Glycosyltransferase</keyword>
<accession>A0ABV3TFA1</accession>
<reference evidence="4 5" key="1">
    <citation type="submission" date="2024-02" db="EMBL/GenBank/DDBJ databases">
        <title>New especies of Spiribacter isolated from saline water.</title>
        <authorList>
            <person name="Leon M.J."/>
            <person name="De La Haba R."/>
            <person name="Sanchez-Porro C."/>
            <person name="Ventosa A."/>
        </authorList>
    </citation>
    <scope>NUCLEOTIDE SEQUENCE [LARGE SCALE GENOMIC DNA]</scope>
    <source>
        <strain evidence="5">ag22IC6-390</strain>
    </source>
</reference>
<comment type="similarity">
    <text evidence="1">Belongs to the glycosyltransferase 2 family.</text>
</comment>
<dbReference type="RefSeq" id="WP_367959285.1">
    <property type="nucleotide sequence ID" value="NZ_JBAKFK010000003.1"/>
</dbReference>
<dbReference type="Gene3D" id="3.90.550.10">
    <property type="entry name" value="Spore Coat Polysaccharide Biosynthesis Protein SpsA, Chain A"/>
    <property type="match status" value="1"/>
</dbReference>
<name>A0ABV3TFA1_9GAMM</name>
<dbReference type="SUPFAM" id="SSF53448">
    <property type="entry name" value="Nucleotide-diphospho-sugar transferases"/>
    <property type="match status" value="1"/>
</dbReference>
<dbReference type="EMBL" id="JBAKFM010000003">
    <property type="protein sequence ID" value="MEX0469404.1"/>
    <property type="molecule type" value="Genomic_DNA"/>
</dbReference>
<evidence type="ECO:0000313" key="5">
    <source>
        <dbReference type="Proteomes" id="UP001556709"/>
    </source>
</evidence>
<proteinExistence type="inferred from homology"/>
<gene>
    <name evidence="4" type="ORF">V6X73_06675</name>
</gene>
<sequence>MRIAAVVVGYRVDSDGLAELIDRLQSVCSATIVVINKADKAQRTALPEAHPAVDWLFNEDNRGLAFAQNQGLARARNHGVDAVLLLDQDTLPTAEGIETLAGVLARRFNDGERVAAVGPAYHQPNGGEWPGFVVYRPWGFSRVHPRGERAEVAVDFLIASGSLIPVAALDDVGDMDEGLFIDHVDTEWCLRARARGWSLVGVPTVSFSHCLGERQRRVWLGRWRSVAVYPPWRYYMMMRNSVLLYRRAGLSGLWKWGDVWRSLGLLAWVGLAGPRREASLSAMVRGAVDGWHGMTGAPPTKLLVTV</sequence>
<dbReference type="CDD" id="cd02526">
    <property type="entry name" value="GT2_RfbF_like"/>
    <property type="match status" value="1"/>
</dbReference>
<dbReference type="Proteomes" id="UP001556709">
    <property type="component" value="Unassembled WGS sequence"/>
</dbReference>
<dbReference type="InterPro" id="IPR029044">
    <property type="entry name" value="Nucleotide-diphossugar_trans"/>
</dbReference>
<evidence type="ECO:0000256" key="3">
    <source>
        <dbReference type="ARBA" id="ARBA00022679"/>
    </source>
</evidence>
<evidence type="ECO:0000256" key="1">
    <source>
        <dbReference type="ARBA" id="ARBA00006739"/>
    </source>
</evidence>
<protein>
    <submittedName>
        <fullName evidence="4">Glycosyltransferase family 2 protein</fullName>
    </submittedName>
</protein>
<evidence type="ECO:0000313" key="4">
    <source>
        <dbReference type="EMBL" id="MEX0469404.1"/>
    </source>
</evidence>
<keyword evidence="5" id="KW-1185">Reference proteome</keyword>
<keyword evidence="3" id="KW-0808">Transferase</keyword>
<evidence type="ECO:0000256" key="2">
    <source>
        <dbReference type="ARBA" id="ARBA00022676"/>
    </source>
</evidence>